<dbReference type="InterPro" id="IPR056423">
    <property type="entry name" value="BACK_BPM_SPOP"/>
</dbReference>
<comment type="pathway">
    <text evidence="1">Protein modification; protein ubiquitination.</text>
</comment>
<dbReference type="SMART" id="SM00061">
    <property type="entry name" value="MATH"/>
    <property type="match status" value="2"/>
</dbReference>
<evidence type="ECO:0000259" key="3">
    <source>
        <dbReference type="PROSITE" id="PS50097"/>
    </source>
</evidence>
<accession>A0A0E0BAR5</accession>
<evidence type="ECO:0000256" key="1">
    <source>
        <dbReference type="ARBA" id="ARBA00004906"/>
    </source>
</evidence>
<dbReference type="CDD" id="cd18280">
    <property type="entry name" value="BTB_POZ_BPM_plant"/>
    <property type="match status" value="1"/>
</dbReference>
<feature type="domain" description="BTB" evidence="3">
    <location>
        <begin position="896"/>
        <end position="966"/>
    </location>
</feature>
<dbReference type="InterPro" id="IPR000210">
    <property type="entry name" value="BTB/POZ_dom"/>
</dbReference>
<dbReference type="EnsemblPlants" id="OGLUM10G10470.1">
    <property type="protein sequence ID" value="OGLUM10G10470.1"/>
    <property type="gene ID" value="OGLUM10G10470"/>
</dbReference>
<dbReference type="PROSITE" id="PS50097">
    <property type="entry name" value="BTB"/>
    <property type="match status" value="3"/>
</dbReference>
<dbReference type="PANTHER" id="PTHR26379">
    <property type="entry name" value="BTB/POZ AND MATH DOMAIN-CONTAINING PROTEIN 1"/>
    <property type="match status" value="1"/>
</dbReference>
<feature type="domain" description="MATH" evidence="4">
    <location>
        <begin position="26"/>
        <end position="153"/>
    </location>
</feature>
<dbReference type="Gene3D" id="1.25.40.420">
    <property type="match status" value="1"/>
</dbReference>
<dbReference type="Pfam" id="PF22486">
    <property type="entry name" value="MATH_2"/>
    <property type="match status" value="4"/>
</dbReference>
<dbReference type="CDD" id="cd00121">
    <property type="entry name" value="MATH"/>
    <property type="match status" value="4"/>
</dbReference>
<reference evidence="5" key="2">
    <citation type="submission" date="2018-05" db="EMBL/GenBank/DDBJ databases">
        <title>OgluRS3 (Oryza glumaepatula Reference Sequence Version 3).</title>
        <authorList>
            <person name="Zhang J."/>
            <person name="Kudrna D."/>
            <person name="Lee S."/>
            <person name="Talag J."/>
            <person name="Welchert J."/>
            <person name="Wing R.A."/>
        </authorList>
    </citation>
    <scope>NUCLEOTIDE SEQUENCE [LARGE SCALE GENOMIC DNA]</scope>
</reference>
<dbReference type="Proteomes" id="UP000026961">
    <property type="component" value="Chromosome 10"/>
</dbReference>
<dbReference type="SMART" id="SM00225">
    <property type="entry name" value="BTB"/>
    <property type="match status" value="3"/>
</dbReference>
<dbReference type="GO" id="GO:0016567">
    <property type="term" value="P:protein ubiquitination"/>
    <property type="evidence" value="ECO:0007669"/>
    <property type="project" value="InterPro"/>
</dbReference>
<dbReference type="SUPFAM" id="SSF54695">
    <property type="entry name" value="POZ domain"/>
    <property type="match status" value="3"/>
</dbReference>
<dbReference type="Gramene" id="OGLUM10G10470.1">
    <property type="protein sequence ID" value="OGLUM10G10470.1"/>
    <property type="gene ID" value="OGLUM10G10470"/>
</dbReference>
<dbReference type="Gene3D" id="6.10.250.3030">
    <property type="match status" value="1"/>
</dbReference>
<evidence type="ECO:0000313" key="6">
    <source>
        <dbReference type="Proteomes" id="UP000026961"/>
    </source>
</evidence>
<name>A0A0E0BAR5_9ORYZ</name>
<feature type="domain" description="MATH" evidence="4">
    <location>
        <begin position="1078"/>
        <end position="1215"/>
    </location>
</feature>
<evidence type="ECO:0000256" key="2">
    <source>
        <dbReference type="ARBA" id="ARBA00010846"/>
    </source>
</evidence>
<evidence type="ECO:0000313" key="5">
    <source>
        <dbReference type="EnsemblPlants" id="OGLUM10G10470.1"/>
    </source>
</evidence>
<proteinExistence type="inferred from homology"/>
<protein>
    <submittedName>
        <fullName evidence="5">Uncharacterized protein</fullName>
    </submittedName>
</protein>
<evidence type="ECO:0000259" key="4">
    <source>
        <dbReference type="PROSITE" id="PS50144"/>
    </source>
</evidence>
<feature type="domain" description="MATH" evidence="4">
    <location>
        <begin position="351"/>
        <end position="499"/>
    </location>
</feature>
<dbReference type="eggNOG" id="KOG1987">
    <property type="taxonomic scope" value="Eukaryota"/>
</dbReference>
<dbReference type="STRING" id="40148.A0A0E0BAR5"/>
<dbReference type="InterPro" id="IPR045005">
    <property type="entry name" value="BPM1-6"/>
</dbReference>
<dbReference type="SUPFAM" id="SSF49599">
    <property type="entry name" value="TRAF domain-like"/>
    <property type="match status" value="4"/>
</dbReference>
<keyword evidence="6" id="KW-1185">Reference proteome</keyword>
<dbReference type="Gene3D" id="3.30.710.10">
    <property type="entry name" value="Potassium Channel Kv1.1, Chain A"/>
    <property type="match status" value="3"/>
</dbReference>
<organism evidence="5">
    <name type="scientific">Oryza glumipatula</name>
    <dbReference type="NCBI Taxonomy" id="40148"/>
    <lineage>
        <taxon>Eukaryota</taxon>
        <taxon>Viridiplantae</taxon>
        <taxon>Streptophyta</taxon>
        <taxon>Embryophyta</taxon>
        <taxon>Tracheophyta</taxon>
        <taxon>Spermatophyta</taxon>
        <taxon>Magnoliopsida</taxon>
        <taxon>Liliopsida</taxon>
        <taxon>Poales</taxon>
        <taxon>Poaceae</taxon>
        <taxon>BOP clade</taxon>
        <taxon>Oryzoideae</taxon>
        <taxon>Oryzeae</taxon>
        <taxon>Oryzinae</taxon>
        <taxon>Oryza</taxon>
    </lineage>
</organism>
<comment type="similarity">
    <text evidence="2">Belongs to the Tdpoz family.</text>
</comment>
<feature type="domain" description="BTB" evidence="3">
    <location>
        <begin position="552"/>
        <end position="621"/>
    </location>
</feature>
<dbReference type="PANTHER" id="PTHR26379:SF187">
    <property type="entry name" value="OS07G0655300 PROTEIN"/>
    <property type="match status" value="1"/>
</dbReference>
<dbReference type="InterPro" id="IPR011333">
    <property type="entry name" value="SKP1/BTB/POZ_sf"/>
</dbReference>
<dbReference type="InterPro" id="IPR008974">
    <property type="entry name" value="TRAF-like"/>
</dbReference>
<dbReference type="Pfam" id="PF24570">
    <property type="entry name" value="BACK_BPM_SPOP"/>
    <property type="match status" value="3"/>
</dbReference>
<dbReference type="Pfam" id="PF00651">
    <property type="entry name" value="BTB"/>
    <property type="match status" value="2"/>
</dbReference>
<feature type="domain" description="BTB" evidence="3">
    <location>
        <begin position="188"/>
        <end position="257"/>
    </location>
</feature>
<sequence>MPASSRASASASDGASSSAIVAGTVNGYHVLKIVGYSLTKAVPNGKSIKSRPFRAGGHTWHVAYYPNGQNAEKAEYMAFFLCLDDTASKGVEAKAIFSLLDMEGNPVSSHSFTTRVVNFSEERSWGYSEFMKRGSLEKSEYLKDDCFKIRIDVSVIADFHAEETLLIVVPPSDMHRQFGDLLLSKQGVDVEFQVGKKKFDAHRLVLAARSPVFRAQFYGRMRESTTKPDRYNLERMKLICEDKLSKHIDAGSVANILALAEQHSCHTLKEACLEFLRSSRSLKAVVETDGFRYLIGSCPVKEINTHQQYITMAPRSICPLLFVSFALPSCAVLLINQPALSASSIVSDKVRAHHHLKIDGYSRIKDDLPNGECVSSCPFAVGGHLWRIDLYPNGKDAGRQIMLSGGDTFIWETNCMSFYLVLVDEHVPKPVKAQFEFSFKKPKPPPTRSLFGKSKPPPLASAVRSFDCHGSCGGKATEVSKLTVERQIRDDSFTIWCDIAVLNEFRAEGATAASSSSVAAAAAAAASPSYVSVPPSDLHRHLGDLLASGDGADVTLEAGGETFKAHRSVLAARSSVLKAELLGPMARSTTAATPTRINDIEAPVFRAMLHFIYTDHLPETARNEEEEEEEEEEAAAAMAQHLLEAADRFNLERLKLVCEDKLCRGIGTATVATTLALAEQHGCHGLKEACVEFLRIPGNLSSAMATDGFEHLTTSCPAILKELMSKLAVVSMVNGCFLFRINDYSRKAGNVVESTLFSAGGYSWRIIYSPSCGGPIFFALVLDLGYGGGCGSPIRARCKLTLLDKAGKPAVPSRTRASPVLDWSVDMEWSCSDLVTPEELLQRRRAELLGDRDRLAVRCDIVFTDVLGGAAAAARPLPPSDLHQHLGKLLSEKVGADVTFQVAGGETFAAHRCVLAARSPVFRAQLFGPMKEGSTDSGVIAIDDMEAEVFSSLLNFIYTESLDDDGDGDDDDGVMAQHQLAPADRYGLDRMKLVCEEKLRRHIDGSSVGSLLVLAERHHCRGLKEACFDFLSSGVKLEDTNNAFHFRMPPAWWPAAAFAGRGDPPRSSTSTIVADAASGSHCLKIDGFSRTKGLPAGERLQSIPFTVGGHRWRLNLQPNGNAAEGHASLYLLLDEDVAKPVTAQFEFSIGAENRPSFFLLHVKRMKLKHAPFTPRVSTCNFASRAAWGFSKFLKWADLENQGYLEYDCFVIKCDVVVINEFRTVGGTTRAAATPAAPSFVSVPPSDLCQQLGVLLDTEKGADVVFMSAARPSRRIGVCSRHGNRSSARSSSVQ</sequence>
<dbReference type="InterPro" id="IPR002083">
    <property type="entry name" value="MATH/TRAF_dom"/>
</dbReference>
<dbReference type="PROSITE" id="PS50144">
    <property type="entry name" value="MATH"/>
    <property type="match status" value="4"/>
</dbReference>
<dbReference type="Gene3D" id="2.60.210.10">
    <property type="entry name" value="Apoptosis, Tumor Necrosis Factor Receptor Associated Protein 2, Chain A"/>
    <property type="match status" value="4"/>
</dbReference>
<reference evidence="5" key="1">
    <citation type="submission" date="2015-04" db="UniProtKB">
        <authorList>
            <consortium name="EnsemblPlants"/>
        </authorList>
    </citation>
    <scope>IDENTIFICATION</scope>
</reference>
<feature type="domain" description="MATH" evidence="4">
    <location>
        <begin position="734"/>
        <end position="861"/>
    </location>
</feature>